<evidence type="ECO:0000313" key="1">
    <source>
        <dbReference type="EMBL" id="KAJ4316094.1"/>
    </source>
</evidence>
<dbReference type="EMBL" id="JAPEUR010000188">
    <property type="protein sequence ID" value="KAJ4316094.1"/>
    <property type="molecule type" value="Genomic_DNA"/>
</dbReference>
<dbReference type="OrthoDB" id="2394218at2759"/>
<protein>
    <submittedName>
        <fullName evidence="1">Uncharacterized protein</fullName>
    </submittedName>
</protein>
<reference evidence="1" key="1">
    <citation type="submission" date="2022-10" db="EMBL/GenBank/DDBJ databases">
        <title>Tapping the CABI collections for fungal endophytes: first genome assemblies for Collariella, Neodidymelliopsis, Ascochyta clinopodiicola, Didymella pomorum, Didymosphaeria variabile, Neocosmospora piperis and Neocucurbitaria cava.</title>
        <authorList>
            <person name="Hill R."/>
        </authorList>
    </citation>
    <scope>NUCLEOTIDE SEQUENCE</scope>
    <source>
        <strain evidence="1">IMI 366586</strain>
    </source>
</reference>
<comment type="caution">
    <text evidence="1">The sequence shown here is derived from an EMBL/GenBank/DDBJ whole genome shotgun (WGS) entry which is preliminary data.</text>
</comment>
<name>A0A9W8W907_9HYPO</name>
<dbReference type="AlphaFoldDB" id="A0A9W8W907"/>
<keyword evidence="2" id="KW-1185">Reference proteome</keyword>
<dbReference type="Proteomes" id="UP001140502">
    <property type="component" value="Unassembled WGS sequence"/>
</dbReference>
<organism evidence="1 2">
    <name type="scientific">Fusarium piperis</name>
    <dbReference type="NCBI Taxonomy" id="1435070"/>
    <lineage>
        <taxon>Eukaryota</taxon>
        <taxon>Fungi</taxon>
        <taxon>Dikarya</taxon>
        <taxon>Ascomycota</taxon>
        <taxon>Pezizomycotina</taxon>
        <taxon>Sordariomycetes</taxon>
        <taxon>Hypocreomycetidae</taxon>
        <taxon>Hypocreales</taxon>
        <taxon>Nectriaceae</taxon>
        <taxon>Fusarium</taxon>
        <taxon>Fusarium solani species complex</taxon>
    </lineage>
</organism>
<evidence type="ECO:0000313" key="2">
    <source>
        <dbReference type="Proteomes" id="UP001140502"/>
    </source>
</evidence>
<sequence>MMKSERFKVAKHLFGDPMAISRVHRAPMPGSSEYVQWRMREYFYGLAHPNIRGVAVTMSRSRQTTIVRGLLEDHKQKMEIGNMLVPAPYVAQASYGVVDRELYDPTRHVGEPLEDDEFDQKQRWAVNQIHWIIHKV</sequence>
<gene>
    <name evidence="1" type="ORF">N0V84_008023</name>
</gene>
<proteinExistence type="predicted"/>
<accession>A0A9W8W907</accession>